<dbReference type="NCBIfam" id="TIGR02453">
    <property type="entry name" value="TIGR02453 family protein"/>
    <property type="match status" value="1"/>
</dbReference>
<sequence>MSKRKIFDFLRDLSDNNSKQWMDAHRDRYEEAKAIWIGECNRILEKLASQDDFYRDIEPKDTIERINNNLLYHPERPTYKNNFGFAPGEQKGSGLYVYVSPPYSFIAGGVHNPDNGMLKKIRARIDEDGDKLQGILADKSFQDYFDGGLEEDPKMLKTSPKGYSGDHEYIDLLRRKNFTISRRITQEDVIGDDFPKVVAEAYSEMRPLLLYMREALA</sequence>
<reference evidence="1 2" key="1">
    <citation type="submission" date="2018-02" db="EMBL/GenBank/DDBJ databases">
        <title>Genomic Encyclopedia of Archaeal and Bacterial Type Strains, Phase II (KMG-II): from individual species to whole genera.</title>
        <authorList>
            <person name="Goeker M."/>
        </authorList>
    </citation>
    <scope>NUCLEOTIDE SEQUENCE [LARGE SCALE GENOMIC DNA]</scope>
    <source>
        <strain evidence="1 2">DSM 29526</strain>
    </source>
</reference>
<dbReference type="PANTHER" id="PTHR36452">
    <property type="entry name" value="CHROMOSOME 12, WHOLE GENOME SHOTGUN SEQUENCE"/>
    <property type="match status" value="1"/>
</dbReference>
<dbReference type="EMBL" id="PTJC01000006">
    <property type="protein sequence ID" value="PPK85025.1"/>
    <property type="molecule type" value="Genomic_DNA"/>
</dbReference>
<proteinExistence type="predicted"/>
<dbReference type="OrthoDB" id="9794241at2"/>
<protein>
    <submittedName>
        <fullName evidence="1">Uncharacterized protein (TIGR02453 family)</fullName>
    </submittedName>
</protein>
<organism evidence="1 2">
    <name type="scientific">Neolewinella xylanilytica</name>
    <dbReference type="NCBI Taxonomy" id="1514080"/>
    <lineage>
        <taxon>Bacteria</taxon>
        <taxon>Pseudomonadati</taxon>
        <taxon>Bacteroidota</taxon>
        <taxon>Saprospiria</taxon>
        <taxon>Saprospirales</taxon>
        <taxon>Lewinellaceae</taxon>
        <taxon>Neolewinella</taxon>
    </lineage>
</organism>
<evidence type="ECO:0000313" key="2">
    <source>
        <dbReference type="Proteomes" id="UP000237662"/>
    </source>
</evidence>
<dbReference type="Proteomes" id="UP000237662">
    <property type="component" value="Unassembled WGS sequence"/>
</dbReference>
<keyword evidence="2" id="KW-1185">Reference proteome</keyword>
<gene>
    <name evidence="1" type="ORF">CLV84_1913</name>
</gene>
<accession>A0A2S6I1H2</accession>
<dbReference type="Pfam" id="PF09365">
    <property type="entry name" value="DUF2461"/>
    <property type="match status" value="1"/>
</dbReference>
<comment type="caution">
    <text evidence="1">The sequence shown here is derived from an EMBL/GenBank/DDBJ whole genome shotgun (WGS) entry which is preliminary data.</text>
</comment>
<dbReference type="RefSeq" id="WP_104419550.1">
    <property type="nucleotide sequence ID" value="NZ_PTJC01000006.1"/>
</dbReference>
<evidence type="ECO:0000313" key="1">
    <source>
        <dbReference type="EMBL" id="PPK85025.1"/>
    </source>
</evidence>
<dbReference type="AlphaFoldDB" id="A0A2S6I1H2"/>
<dbReference type="InterPro" id="IPR015996">
    <property type="entry name" value="UCP028451"/>
</dbReference>
<dbReference type="PANTHER" id="PTHR36452:SF1">
    <property type="entry name" value="DUF2461 DOMAIN-CONTAINING PROTEIN"/>
    <property type="match status" value="1"/>
</dbReference>
<dbReference type="PIRSF" id="PIRSF028451">
    <property type="entry name" value="UCP028451"/>
    <property type="match status" value="1"/>
</dbReference>
<name>A0A2S6I1H2_9BACT</name>
<dbReference type="InterPro" id="IPR012808">
    <property type="entry name" value="CHP02453"/>
</dbReference>